<gene>
    <name evidence="1" type="ORF">FWK35_00021729</name>
</gene>
<dbReference type="AlphaFoldDB" id="A0A6G0YDY0"/>
<sequence length="202" mass="24156">MVLDDNLTNENRNLSVDTIQHIEKYPFVHSEREVYEYFLRHHSSFVLREVRIYFEDIDCIFYSLDCASLFYRVYYGSNLFNIYKQLCKSLSYKFNLLVDLVHENTITGEIRDVAFKTTNVVCFLTSNLLELLRNMFDKLLNEQETFTLKRSSWRQISLDGLQLRTNKQLQTLKITTINVLNMQFYQNLTEKKIKTILVINFI</sequence>
<keyword evidence="2" id="KW-1185">Reference proteome</keyword>
<evidence type="ECO:0000313" key="1">
    <source>
        <dbReference type="EMBL" id="KAF0753898.1"/>
    </source>
</evidence>
<dbReference type="EMBL" id="VUJU01004584">
    <property type="protein sequence ID" value="KAF0753898.1"/>
    <property type="molecule type" value="Genomic_DNA"/>
</dbReference>
<organism evidence="1 2">
    <name type="scientific">Aphis craccivora</name>
    <name type="common">Cowpea aphid</name>
    <dbReference type="NCBI Taxonomy" id="307492"/>
    <lineage>
        <taxon>Eukaryota</taxon>
        <taxon>Metazoa</taxon>
        <taxon>Ecdysozoa</taxon>
        <taxon>Arthropoda</taxon>
        <taxon>Hexapoda</taxon>
        <taxon>Insecta</taxon>
        <taxon>Pterygota</taxon>
        <taxon>Neoptera</taxon>
        <taxon>Paraneoptera</taxon>
        <taxon>Hemiptera</taxon>
        <taxon>Sternorrhyncha</taxon>
        <taxon>Aphidomorpha</taxon>
        <taxon>Aphidoidea</taxon>
        <taxon>Aphididae</taxon>
        <taxon>Aphidini</taxon>
        <taxon>Aphis</taxon>
        <taxon>Aphis</taxon>
    </lineage>
</organism>
<proteinExistence type="predicted"/>
<comment type="caution">
    <text evidence="1">The sequence shown here is derived from an EMBL/GenBank/DDBJ whole genome shotgun (WGS) entry which is preliminary data.</text>
</comment>
<accession>A0A6G0YDY0</accession>
<name>A0A6G0YDY0_APHCR</name>
<dbReference type="Proteomes" id="UP000478052">
    <property type="component" value="Unassembled WGS sequence"/>
</dbReference>
<reference evidence="1 2" key="1">
    <citation type="submission" date="2019-08" db="EMBL/GenBank/DDBJ databases">
        <title>Whole genome of Aphis craccivora.</title>
        <authorList>
            <person name="Voronova N.V."/>
            <person name="Shulinski R.S."/>
            <person name="Bandarenka Y.V."/>
            <person name="Zhorov D.G."/>
            <person name="Warner D."/>
        </authorList>
    </citation>
    <scope>NUCLEOTIDE SEQUENCE [LARGE SCALE GENOMIC DNA]</scope>
    <source>
        <strain evidence="1">180601</strain>
        <tissue evidence="1">Whole Body</tissue>
    </source>
</reference>
<protein>
    <submittedName>
        <fullName evidence="1">Uncharacterized protein</fullName>
    </submittedName>
</protein>
<evidence type="ECO:0000313" key="2">
    <source>
        <dbReference type="Proteomes" id="UP000478052"/>
    </source>
</evidence>